<dbReference type="InterPro" id="IPR029068">
    <property type="entry name" value="Glyas_Bleomycin-R_OHBP_Dase"/>
</dbReference>
<accession>A0ABQ6Y2V6</accession>
<proteinExistence type="predicted"/>
<reference evidence="3 4" key="1">
    <citation type="submission" date="2012-09" db="EMBL/GenBank/DDBJ databases">
        <title>Genome Sequence of alkane-degrading Bacterium Alcanivorax sp. 6-D-6.</title>
        <authorList>
            <person name="Lai Q."/>
            <person name="Shao Z."/>
        </authorList>
    </citation>
    <scope>NUCLEOTIDE SEQUENCE [LARGE SCALE GENOMIC DNA]</scope>
    <source>
        <strain evidence="3 4">6-D-6</strain>
    </source>
</reference>
<feature type="compositionally biased region" description="Low complexity" evidence="1">
    <location>
        <begin position="147"/>
        <end position="166"/>
    </location>
</feature>
<sequence>MKSGETIINIELTIRPCLWFDGQAEHAAHFYVDVFPGSRITAMSHYGEAGKEIHGQNPGNVMVVALESQTRQGRCRARGGPALGQGVSVCEVSLSAGTGRRASNHPTITAVTATMVAPMRALVCRAWVKPARAPDSTRSATSGGSWRAVSRAPPRVSPAASARSAGSSDGRIFAMCAR</sequence>
<evidence type="ECO:0000313" key="4">
    <source>
        <dbReference type="Proteomes" id="UP000771797"/>
    </source>
</evidence>
<dbReference type="Gene3D" id="3.30.720.100">
    <property type="match status" value="1"/>
</dbReference>
<dbReference type="Proteomes" id="UP000771797">
    <property type="component" value="Unassembled WGS sequence"/>
</dbReference>
<feature type="domain" description="PhnB-like" evidence="2">
    <location>
        <begin position="14"/>
        <end position="66"/>
    </location>
</feature>
<dbReference type="Pfam" id="PF06983">
    <property type="entry name" value="3-dmu-9_3-mt"/>
    <property type="match status" value="1"/>
</dbReference>
<protein>
    <submittedName>
        <fullName evidence="3">3-demethylubiquinone-9 3-methyltransferase</fullName>
    </submittedName>
</protein>
<dbReference type="EMBL" id="AQPF01000063">
    <property type="protein sequence ID" value="KAF0802699.1"/>
    <property type="molecule type" value="Genomic_DNA"/>
</dbReference>
<keyword evidence="4" id="KW-1185">Reference proteome</keyword>
<evidence type="ECO:0000259" key="2">
    <source>
        <dbReference type="Pfam" id="PF06983"/>
    </source>
</evidence>
<evidence type="ECO:0000256" key="1">
    <source>
        <dbReference type="SAM" id="MobiDB-lite"/>
    </source>
</evidence>
<organism evidence="3 4">
    <name type="scientific">Alcanivorax xiamenensis</name>
    <dbReference type="NCBI Taxonomy" id="1177156"/>
    <lineage>
        <taxon>Bacteria</taxon>
        <taxon>Pseudomonadati</taxon>
        <taxon>Pseudomonadota</taxon>
        <taxon>Gammaproteobacteria</taxon>
        <taxon>Oceanospirillales</taxon>
        <taxon>Alcanivoracaceae</taxon>
        <taxon>Alcanivorax</taxon>
    </lineage>
</organism>
<gene>
    <name evidence="3" type="ORF">A6D6_03950</name>
</gene>
<name>A0ABQ6Y2V6_9GAMM</name>
<feature type="region of interest" description="Disordered" evidence="1">
    <location>
        <begin position="133"/>
        <end position="166"/>
    </location>
</feature>
<evidence type="ECO:0000313" key="3">
    <source>
        <dbReference type="EMBL" id="KAF0802699.1"/>
    </source>
</evidence>
<dbReference type="InterPro" id="IPR028973">
    <property type="entry name" value="PhnB-like"/>
</dbReference>
<comment type="caution">
    <text evidence="3">The sequence shown here is derived from an EMBL/GenBank/DDBJ whole genome shotgun (WGS) entry which is preliminary data.</text>
</comment>
<dbReference type="SUPFAM" id="SSF54593">
    <property type="entry name" value="Glyoxalase/Bleomycin resistance protein/Dihydroxybiphenyl dioxygenase"/>
    <property type="match status" value="1"/>
</dbReference>